<evidence type="ECO:0000256" key="1">
    <source>
        <dbReference type="SAM" id="MobiDB-lite"/>
    </source>
</evidence>
<dbReference type="Proteomes" id="UP001153269">
    <property type="component" value="Unassembled WGS sequence"/>
</dbReference>
<feature type="compositionally biased region" description="Low complexity" evidence="1">
    <location>
        <begin position="138"/>
        <end position="150"/>
    </location>
</feature>
<evidence type="ECO:0000313" key="2">
    <source>
        <dbReference type="EMBL" id="CAB1446089.1"/>
    </source>
</evidence>
<dbReference type="AlphaFoldDB" id="A0A9N7Z1D5"/>
<dbReference type="EMBL" id="CADEAL010003890">
    <property type="protein sequence ID" value="CAB1446089.1"/>
    <property type="molecule type" value="Genomic_DNA"/>
</dbReference>
<feature type="region of interest" description="Disordered" evidence="1">
    <location>
        <begin position="106"/>
        <end position="162"/>
    </location>
</feature>
<feature type="compositionally biased region" description="Basic and acidic residues" evidence="1">
    <location>
        <begin position="116"/>
        <end position="137"/>
    </location>
</feature>
<sequence length="174" mass="19517">METSVGESEVRESGERGMMGGAGREKKWKEREREDVLRPVLREGEGEGEEAKWMEVWGAMRVCATQRKREIWNVEMCIISPLGAVVGCVRFRGLPMPPIGLIAAVHNKSQPFPQETEGRKDRREGGREGGGHSRDPRPLTTLPPVTPQCLMGRNKPTAALQRERQCHAANIDYE</sequence>
<name>A0A9N7Z1D5_PLEPL</name>
<proteinExistence type="predicted"/>
<comment type="caution">
    <text evidence="2">The sequence shown here is derived from an EMBL/GenBank/DDBJ whole genome shotgun (WGS) entry which is preliminary data.</text>
</comment>
<organism evidence="2 3">
    <name type="scientific">Pleuronectes platessa</name>
    <name type="common">European plaice</name>
    <dbReference type="NCBI Taxonomy" id="8262"/>
    <lineage>
        <taxon>Eukaryota</taxon>
        <taxon>Metazoa</taxon>
        <taxon>Chordata</taxon>
        <taxon>Craniata</taxon>
        <taxon>Vertebrata</taxon>
        <taxon>Euteleostomi</taxon>
        <taxon>Actinopterygii</taxon>
        <taxon>Neopterygii</taxon>
        <taxon>Teleostei</taxon>
        <taxon>Neoteleostei</taxon>
        <taxon>Acanthomorphata</taxon>
        <taxon>Carangaria</taxon>
        <taxon>Pleuronectiformes</taxon>
        <taxon>Pleuronectoidei</taxon>
        <taxon>Pleuronectidae</taxon>
        <taxon>Pleuronectes</taxon>
    </lineage>
</organism>
<protein>
    <submittedName>
        <fullName evidence="2">Uncharacterized protein</fullName>
    </submittedName>
</protein>
<feature type="region of interest" description="Disordered" evidence="1">
    <location>
        <begin position="1"/>
        <end position="32"/>
    </location>
</feature>
<reference evidence="2" key="1">
    <citation type="submission" date="2020-03" db="EMBL/GenBank/DDBJ databases">
        <authorList>
            <person name="Weist P."/>
        </authorList>
    </citation>
    <scope>NUCLEOTIDE SEQUENCE</scope>
</reference>
<accession>A0A9N7Z1D5</accession>
<evidence type="ECO:0000313" key="3">
    <source>
        <dbReference type="Proteomes" id="UP001153269"/>
    </source>
</evidence>
<keyword evidence="3" id="KW-1185">Reference proteome</keyword>
<gene>
    <name evidence="2" type="ORF">PLEPLA_LOCUS33831</name>
</gene>
<feature type="compositionally biased region" description="Basic and acidic residues" evidence="1">
    <location>
        <begin position="23"/>
        <end position="32"/>
    </location>
</feature>